<dbReference type="STRING" id="1334629.MFUL124B02_15460"/>
<reference evidence="6 7" key="1">
    <citation type="submission" date="2016-10" db="EMBL/GenBank/DDBJ databases">
        <authorList>
            <person name="Varghese N."/>
            <person name="Submissions S."/>
        </authorList>
    </citation>
    <scope>NUCLEOTIDE SEQUENCE [LARGE SCALE GENOMIC DNA]</scope>
    <source>
        <strain evidence="6 7">DSM 16525</strain>
    </source>
</reference>
<gene>
    <name evidence="5" type="ORF">MFU01_38750</name>
    <name evidence="6" type="ORF">SAMN05443572_108124</name>
</gene>
<dbReference type="Proteomes" id="UP000183760">
    <property type="component" value="Unassembled WGS sequence"/>
</dbReference>
<evidence type="ECO:0000313" key="5">
    <source>
        <dbReference type="EMBL" id="GEN08838.1"/>
    </source>
</evidence>
<dbReference type="PANTHER" id="PTHR38465">
    <property type="entry name" value="HTH-TYPE TRANSCRIPTIONAL REGULATOR MJ1563-RELATED"/>
    <property type="match status" value="1"/>
</dbReference>
<dbReference type="OrthoDB" id="2733322at2"/>
<dbReference type="InterPro" id="IPR036388">
    <property type="entry name" value="WH-like_DNA-bd_sf"/>
</dbReference>
<evidence type="ECO:0000256" key="4">
    <source>
        <dbReference type="SAM" id="MobiDB-lite"/>
    </source>
</evidence>
<evidence type="ECO:0000313" key="7">
    <source>
        <dbReference type="Proteomes" id="UP000183760"/>
    </source>
</evidence>
<keyword evidence="7" id="KW-1185">Reference proteome</keyword>
<keyword evidence="1" id="KW-0805">Transcription regulation</keyword>
<dbReference type="InterPro" id="IPR036390">
    <property type="entry name" value="WH_DNA-bd_sf"/>
</dbReference>
<reference evidence="5 8" key="2">
    <citation type="submission" date="2019-07" db="EMBL/GenBank/DDBJ databases">
        <title>Whole genome shotgun sequence of Myxococcus fulvus NBRC 100333.</title>
        <authorList>
            <person name="Hosoyama A."/>
            <person name="Uohara A."/>
            <person name="Ohji S."/>
            <person name="Ichikawa N."/>
        </authorList>
    </citation>
    <scope>NUCLEOTIDE SEQUENCE [LARGE SCALE GENOMIC DNA]</scope>
    <source>
        <strain evidence="5 8">NBRC 100333</strain>
    </source>
</reference>
<dbReference type="EMBL" id="BJXR01000030">
    <property type="protein sequence ID" value="GEN08838.1"/>
    <property type="molecule type" value="Genomic_DNA"/>
</dbReference>
<protein>
    <recommendedName>
        <fullName evidence="9">HTH marR-type domain-containing protein</fullName>
    </recommendedName>
</protein>
<sequence>MKELGVAEQRFIESMGLYFERQGGTRIGGRIHALLMLTDEPLSLQQLARVLKVSAASVSTNIRASMAIGLVEPVSVPGDRQHYYVVNGNGWESRLRTAEDSVKAFVRVCQEALSVPQLANKHHLREAADFCDFYLAEMAGIAERWRASRAARPTPRTSKASKGRTA</sequence>
<feature type="region of interest" description="Disordered" evidence="4">
    <location>
        <begin position="147"/>
        <end position="166"/>
    </location>
</feature>
<evidence type="ECO:0000313" key="8">
    <source>
        <dbReference type="Proteomes" id="UP000321514"/>
    </source>
</evidence>
<feature type="compositionally biased region" description="Low complexity" evidence="4">
    <location>
        <begin position="148"/>
        <end position="158"/>
    </location>
</feature>
<comment type="caution">
    <text evidence="5">The sequence shown here is derived from an EMBL/GenBank/DDBJ whole genome shotgun (WGS) entry which is preliminary data.</text>
</comment>
<evidence type="ECO:0008006" key="9">
    <source>
        <dbReference type="Google" id="ProtNLM"/>
    </source>
</evidence>
<evidence type="ECO:0000256" key="1">
    <source>
        <dbReference type="ARBA" id="ARBA00023015"/>
    </source>
</evidence>
<proteinExistence type="predicted"/>
<evidence type="ECO:0000313" key="6">
    <source>
        <dbReference type="EMBL" id="SEU29076.1"/>
    </source>
</evidence>
<organism evidence="5 8">
    <name type="scientific">Myxococcus fulvus</name>
    <dbReference type="NCBI Taxonomy" id="33"/>
    <lineage>
        <taxon>Bacteria</taxon>
        <taxon>Pseudomonadati</taxon>
        <taxon>Myxococcota</taxon>
        <taxon>Myxococcia</taxon>
        <taxon>Myxococcales</taxon>
        <taxon>Cystobacterineae</taxon>
        <taxon>Myxococcaceae</taxon>
        <taxon>Myxococcus</taxon>
    </lineage>
</organism>
<dbReference type="Proteomes" id="UP000321514">
    <property type="component" value="Unassembled WGS sequence"/>
</dbReference>
<evidence type="ECO:0000256" key="3">
    <source>
        <dbReference type="ARBA" id="ARBA00023163"/>
    </source>
</evidence>
<evidence type="ECO:0000256" key="2">
    <source>
        <dbReference type="ARBA" id="ARBA00023125"/>
    </source>
</evidence>
<dbReference type="PANTHER" id="PTHR38465:SF2">
    <property type="entry name" value="HTH-TYPE TRANSCRIPTIONAL REGULATOR MMPR5"/>
    <property type="match status" value="1"/>
</dbReference>
<accession>A0A511T683</accession>
<dbReference type="EMBL" id="FOIB01000008">
    <property type="protein sequence ID" value="SEU29076.1"/>
    <property type="molecule type" value="Genomic_DNA"/>
</dbReference>
<name>A0A511T683_MYXFU</name>
<dbReference type="AlphaFoldDB" id="A0A511T683"/>
<dbReference type="RefSeq" id="WP_046712695.1">
    <property type="nucleotide sequence ID" value="NZ_BJXR01000030.1"/>
</dbReference>
<dbReference type="SUPFAM" id="SSF46785">
    <property type="entry name" value="Winged helix' DNA-binding domain"/>
    <property type="match status" value="1"/>
</dbReference>
<keyword evidence="2" id="KW-0238">DNA-binding</keyword>
<dbReference type="Gene3D" id="1.10.10.10">
    <property type="entry name" value="Winged helix-like DNA-binding domain superfamily/Winged helix DNA-binding domain"/>
    <property type="match status" value="1"/>
</dbReference>
<dbReference type="GO" id="GO:0003677">
    <property type="term" value="F:DNA binding"/>
    <property type="evidence" value="ECO:0007669"/>
    <property type="project" value="UniProtKB-KW"/>
</dbReference>
<keyword evidence="3" id="KW-0804">Transcription</keyword>
<dbReference type="InterPro" id="IPR052362">
    <property type="entry name" value="HTH-GbsR_regulator"/>
</dbReference>